<protein>
    <submittedName>
        <fullName evidence="2">Uncharacterized protein</fullName>
    </submittedName>
</protein>
<evidence type="ECO:0000313" key="3">
    <source>
        <dbReference type="Proteomes" id="UP000244005"/>
    </source>
</evidence>
<name>A0A2R6XJI1_MARPO</name>
<dbReference type="EMBL" id="KZ772684">
    <property type="protein sequence ID" value="PTQ46216.1"/>
    <property type="molecule type" value="Genomic_DNA"/>
</dbReference>
<feature type="transmembrane region" description="Helical" evidence="1">
    <location>
        <begin position="12"/>
        <end position="33"/>
    </location>
</feature>
<keyword evidence="1" id="KW-1133">Transmembrane helix</keyword>
<organism evidence="2 3">
    <name type="scientific">Marchantia polymorpha</name>
    <name type="common">Common liverwort</name>
    <name type="synonym">Marchantia aquatica</name>
    <dbReference type="NCBI Taxonomy" id="3197"/>
    <lineage>
        <taxon>Eukaryota</taxon>
        <taxon>Viridiplantae</taxon>
        <taxon>Streptophyta</taxon>
        <taxon>Embryophyta</taxon>
        <taxon>Marchantiophyta</taxon>
        <taxon>Marchantiopsida</taxon>
        <taxon>Marchantiidae</taxon>
        <taxon>Marchantiales</taxon>
        <taxon>Marchantiaceae</taxon>
        <taxon>Marchantia</taxon>
    </lineage>
</organism>
<proteinExistence type="predicted"/>
<reference evidence="3" key="1">
    <citation type="journal article" date="2017" name="Cell">
        <title>Insights into land plant evolution garnered from the Marchantia polymorpha genome.</title>
        <authorList>
            <person name="Bowman J.L."/>
            <person name="Kohchi T."/>
            <person name="Yamato K.T."/>
            <person name="Jenkins J."/>
            <person name="Shu S."/>
            <person name="Ishizaki K."/>
            <person name="Yamaoka S."/>
            <person name="Nishihama R."/>
            <person name="Nakamura Y."/>
            <person name="Berger F."/>
            <person name="Adam C."/>
            <person name="Aki S.S."/>
            <person name="Althoff F."/>
            <person name="Araki T."/>
            <person name="Arteaga-Vazquez M.A."/>
            <person name="Balasubrmanian S."/>
            <person name="Barry K."/>
            <person name="Bauer D."/>
            <person name="Boehm C.R."/>
            <person name="Briginshaw L."/>
            <person name="Caballero-Perez J."/>
            <person name="Catarino B."/>
            <person name="Chen F."/>
            <person name="Chiyoda S."/>
            <person name="Chovatia M."/>
            <person name="Davies K.M."/>
            <person name="Delmans M."/>
            <person name="Demura T."/>
            <person name="Dierschke T."/>
            <person name="Dolan L."/>
            <person name="Dorantes-Acosta A.E."/>
            <person name="Eklund D.M."/>
            <person name="Florent S.N."/>
            <person name="Flores-Sandoval E."/>
            <person name="Fujiyama A."/>
            <person name="Fukuzawa H."/>
            <person name="Galik B."/>
            <person name="Grimanelli D."/>
            <person name="Grimwood J."/>
            <person name="Grossniklaus U."/>
            <person name="Hamada T."/>
            <person name="Haseloff J."/>
            <person name="Hetherington A.J."/>
            <person name="Higo A."/>
            <person name="Hirakawa Y."/>
            <person name="Hundley H.N."/>
            <person name="Ikeda Y."/>
            <person name="Inoue K."/>
            <person name="Inoue S.I."/>
            <person name="Ishida S."/>
            <person name="Jia Q."/>
            <person name="Kakita M."/>
            <person name="Kanazawa T."/>
            <person name="Kawai Y."/>
            <person name="Kawashima T."/>
            <person name="Kennedy M."/>
            <person name="Kinose K."/>
            <person name="Kinoshita T."/>
            <person name="Kohara Y."/>
            <person name="Koide E."/>
            <person name="Komatsu K."/>
            <person name="Kopischke S."/>
            <person name="Kubo M."/>
            <person name="Kyozuka J."/>
            <person name="Lagercrantz U."/>
            <person name="Lin S.S."/>
            <person name="Lindquist E."/>
            <person name="Lipzen A.M."/>
            <person name="Lu C.W."/>
            <person name="De Luna E."/>
            <person name="Martienssen R.A."/>
            <person name="Minamino N."/>
            <person name="Mizutani M."/>
            <person name="Mizutani M."/>
            <person name="Mochizuki N."/>
            <person name="Monte I."/>
            <person name="Mosher R."/>
            <person name="Nagasaki H."/>
            <person name="Nakagami H."/>
            <person name="Naramoto S."/>
            <person name="Nishitani K."/>
            <person name="Ohtani M."/>
            <person name="Okamoto T."/>
            <person name="Okumura M."/>
            <person name="Phillips J."/>
            <person name="Pollak B."/>
            <person name="Reinders A."/>
            <person name="Rovekamp M."/>
            <person name="Sano R."/>
            <person name="Sawa S."/>
            <person name="Schmid M.W."/>
            <person name="Shirakawa M."/>
            <person name="Solano R."/>
            <person name="Spunde A."/>
            <person name="Suetsugu N."/>
            <person name="Sugano S."/>
            <person name="Sugiyama A."/>
            <person name="Sun R."/>
            <person name="Suzuki Y."/>
            <person name="Takenaka M."/>
            <person name="Takezawa D."/>
            <person name="Tomogane H."/>
            <person name="Tsuzuki M."/>
            <person name="Ueda T."/>
            <person name="Umeda M."/>
            <person name="Ward J.M."/>
            <person name="Watanabe Y."/>
            <person name="Yazaki K."/>
            <person name="Yokoyama R."/>
            <person name="Yoshitake Y."/>
            <person name="Yotsui I."/>
            <person name="Zachgo S."/>
            <person name="Schmutz J."/>
        </authorList>
    </citation>
    <scope>NUCLEOTIDE SEQUENCE [LARGE SCALE GENOMIC DNA]</scope>
    <source>
        <strain evidence="3">Tak-1</strain>
    </source>
</reference>
<evidence type="ECO:0000256" key="1">
    <source>
        <dbReference type="SAM" id="Phobius"/>
    </source>
</evidence>
<feature type="transmembrane region" description="Helical" evidence="1">
    <location>
        <begin position="39"/>
        <end position="55"/>
    </location>
</feature>
<keyword evidence="1" id="KW-0472">Membrane</keyword>
<evidence type="ECO:0000313" key="2">
    <source>
        <dbReference type="EMBL" id="PTQ46216.1"/>
    </source>
</evidence>
<keyword evidence="3" id="KW-1185">Reference proteome</keyword>
<gene>
    <name evidence="2" type="ORF">MARPO_0012s0144</name>
</gene>
<dbReference type="Proteomes" id="UP000244005">
    <property type="component" value="Unassembled WGS sequence"/>
</dbReference>
<dbReference type="AlphaFoldDB" id="A0A2R6XJI1"/>
<dbReference type="Gene3D" id="1.20.5.2700">
    <property type="match status" value="1"/>
</dbReference>
<accession>A0A2R6XJI1</accession>
<sequence>MAQQISKIQSGFVYHYAFVMLLGLTRFISVIYNTLKMNHVIRVYFLSLVSFVLLAC</sequence>
<keyword evidence="1" id="KW-0812">Transmembrane</keyword>